<dbReference type="GO" id="GO:0003677">
    <property type="term" value="F:DNA binding"/>
    <property type="evidence" value="ECO:0007669"/>
    <property type="project" value="InterPro"/>
</dbReference>
<dbReference type="Proteomes" id="UP000025227">
    <property type="component" value="Unplaced"/>
</dbReference>
<dbReference type="Pfam" id="PF04983">
    <property type="entry name" value="RNA_pol_Rpb1_3"/>
    <property type="match status" value="1"/>
</dbReference>
<dbReference type="NCBIfam" id="NF006336">
    <property type="entry name" value="PRK08566.1"/>
    <property type="match status" value="1"/>
</dbReference>
<dbReference type="FunFam" id="3.30.1490.180:FF:000002">
    <property type="entry name" value="DNA-directed RNA polymerase subunit"/>
    <property type="match status" value="1"/>
</dbReference>
<dbReference type="WBParaSite" id="HCON_00090000-00001">
    <property type="protein sequence ID" value="HCON_00090000-00001"/>
    <property type="gene ID" value="HCON_00090000"/>
</dbReference>
<name>A0A7I4YH32_HAECO</name>
<dbReference type="Pfam" id="PF04997">
    <property type="entry name" value="RNA_pol_Rpb1_1"/>
    <property type="match status" value="1"/>
</dbReference>
<evidence type="ECO:0000256" key="13">
    <source>
        <dbReference type="ARBA" id="ARBA00058108"/>
    </source>
</evidence>
<dbReference type="Gene3D" id="1.10.274.100">
    <property type="entry name" value="RNA polymerase Rpb1, domain 3"/>
    <property type="match status" value="1"/>
</dbReference>
<evidence type="ECO:0000256" key="4">
    <source>
        <dbReference type="ARBA" id="ARBA00022478"/>
    </source>
</evidence>
<evidence type="ECO:0000256" key="9">
    <source>
        <dbReference type="ARBA" id="ARBA00022842"/>
    </source>
</evidence>
<dbReference type="GO" id="GO:0000428">
    <property type="term" value="C:DNA-directed RNA polymerase complex"/>
    <property type="evidence" value="ECO:0007669"/>
    <property type="project" value="UniProtKB-KW"/>
</dbReference>
<dbReference type="Pfam" id="PF04998">
    <property type="entry name" value="RNA_pol_Rpb1_5"/>
    <property type="match status" value="1"/>
</dbReference>
<evidence type="ECO:0000259" key="15">
    <source>
        <dbReference type="SMART" id="SM00663"/>
    </source>
</evidence>
<evidence type="ECO:0000256" key="8">
    <source>
        <dbReference type="ARBA" id="ARBA00022833"/>
    </source>
</evidence>
<dbReference type="Gene3D" id="6.20.50.80">
    <property type="match status" value="1"/>
</dbReference>
<keyword evidence="4 14" id="KW-0240">DNA-directed RNA polymerase</keyword>
<dbReference type="Pfam" id="PF00623">
    <property type="entry name" value="RNA_pol_Rpb1_2"/>
    <property type="match status" value="1"/>
</dbReference>
<dbReference type="GO" id="GO:0006351">
    <property type="term" value="P:DNA-templated transcription"/>
    <property type="evidence" value="ECO:0007669"/>
    <property type="project" value="InterPro"/>
</dbReference>
<evidence type="ECO:0000256" key="11">
    <source>
        <dbReference type="ARBA" id="ARBA00023242"/>
    </source>
</evidence>
<sequence>MGKIQFRESNSVQKVVGVKFTAGSSEFIRQTSHVRVLNNRLYEEGARNFTPAKCGPLDRRLGTSNNYCTCSTCDSSLSDCVGHFGYVDLAFPVFHIGFFKSTIQVLQCICKNCARLLLSESQRSYFLRQIANPTLNYIQRKALHKSIVASCKKTSLCLQCGQRNGILRKATGAVLKIAYSCGISECKMSEYSTVVGANPAISEVLSRSKFTLLNPLRVQKLFNIIAKEDIPILMLCFGEVKHPKDLLLTRIPVPPACVRPSVTSEVGSGSTEDDLTIKLAEIILINDVLQKHKENGAPVKTVMEAWDHLQIQVALYFNGELPGLPQELKLKKPIRGLTQRLKGKQGRFRGNLSGKRVDFSARTVISPDPNLRVDEVGVPLQVALTLTFPEIVNEHNIERMKKLVISGSDSHPGANYVIDRLTGVKRLLKYSNRESCAKNLKVGDIVERHLDDNDIVLFNRQPSLHKVSIMCHRVRVMSGRTFRFNECVCTPYNADFDGDEMNLHVPQTHEARAEASTLMGLKSNLVTPRSGEPLVAAIQDFITGAYLMTHKDTFFDYGEACRLITSIIDHRSSNRTRLHLPTPAIIKPTTLWTGKQLVRLILADDLSNPLNFNLYVPNKSYTSGRELCSKDSFVIIRNGQLMCGVLDKKLLGSGSKTNIFYVLLRDFGEDSAINALWRLSRMTSTFLSNRGFSIGVGDVQPRLRLLEEKSLLLRRGYKKCQDCIDQLKSGQLKAQPGCTKEETLEALILRELSSIRDKAGEACIGNLSVYNSPLTMAICGSKGSFINISQMIACVGQQAIFGHRPPDGFDKRCLPHFEKSEKTPKAKGFVENSFFSGLTPTEFFFHSMAGREGLVDTAVKTAETGYMQRRLVKCLEDFCVSYDGTIRSSCGDIVEFVFGDDGLDPALMETNASHAIDFAHQLECIRNTISFNSDEELNINDMEALYRALVDADLKNTHAGLRSRMEKFVKEIIEETVAVNKIPRFCRDHPKGVPKNRTGMCAQCCSQEKYRCCRKLKKAAIEPGSAVGAIAATSIGEPSTQMTLKTFHFAGVASMNITQGVPRIKEIINAVKAISTPIITAKVVNDRNEKLARKVKARIDVTTLGEICDFIEEIIRPDTVFLLLKLSAKRIKLLNLENILSSKSFIAFKASQIVVVGKSMMIIRPPTDIKCRMSITMQIMKQSLQKIIVKGLPNIKRCVVQVDERHGDEFSLVAEGSDFRGILSQIGIDPHHTNINNAVVVAEVLGIEAARTCIINEILSAMEAHGIGLDRRHVMLLADVMTYRGEVLGITRNGLAKNERFCVVASIIEKTMDHLYEAAFYSQKDPVSQLSS</sequence>
<evidence type="ECO:0000313" key="16">
    <source>
        <dbReference type="Proteomes" id="UP000025227"/>
    </source>
</evidence>
<keyword evidence="6 14" id="KW-0548">Nucleotidyltransferase</keyword>
<dbReference type="Gene3D" id="2.40.40.20">
    <property type="match status" value="1"/>
</dbReference>
<dbReference type="Gene3D" id="4.10.860.120">
    <property type="entry name" value="RNA polymerase II, clamp domain"/>
    <property type="match status" value="1"/>
</dbReference>
<proteinExistence type="inferred from homology"/>
<evidence type="ECO:0000256" key="14">
    <source>
        <dbReference type="RuleBase" id="RU004279"/>
    </source>
</evidence>
<feature type="domain" description="RNA polymerase N-terminal" evidence="15">
    <location>
        <begin position="244"/>
        <end position="549"/>
    </location>
</feature>
<evidence type="ECO:0000256" key="2">
    <source>
        <dbReference type="ARBA" id="ARBA00006460"/>
    </source>
</evidence>
<dbReference type="SUPFAM" id="SSF64484">
    <property type="entry name" value="beta and beta-prime subunits of DNA dependent RNA-polymerase"/>
    <property type="match status" value="1"/>
</dbReference>
<dbReference type="InterPro" id="IPR038120">
    <property type="entry name" value="Rpb1_funnel_sf"/>
</dbReference>
<dbReference type="InterPro" id="IPR035697">
    <property type="entry name" value="RNAP_III_RPC1_N"/>
</dbReference>
<dbReference type="Gene3D" id="6.10.250.2940">
    <property type="match status" value="1"/>
</dbReference>
<comment type="catalytic activity">
    <reaction evidence="12 14">
        <text>RNA(n) + a ribonucleoside 5'-triphosphate = RNA(n+1) + diphosphate</text>
        <dbReference type="Rhea" id="RHEA:21248"/>
        <dbReference type="Rhea" id="RHEA-COMP:14527"/>
        <dbReference type="Rhea" id="RHEA-COMP:17342"/>
        <dbReference type="ChEBI" id="CHEBI:33019"/>
        <dbReference type="ChEBI" id="CHEBI:61557"/>
        <dbReference type="ChEBI" id="CHEBI:140395"/>
        <dbReference type="EC" id="2.7.7.6"/>
    </reaction>
</comment>
<comment type="subcellular location">
    <subcellularLocation>
        <location evidence="1">Nucleus</location>
    </subcellularLocation>
</comment>
<keyword evidence="16" id="KW-1185">Reference proteome</keyword>
<dbReference type="InterPro" id="IPR007080">
    <property type="entry name" value="RNA_pol_Rpb1_1"/>
</dbReference>
<dbReference type="InterPro" id="IPR007066">
    <property type="entry name" value="RNA_pol_Rpb1_3"/>
</dbReference>
<protein>
    <recommendedName>
        <fullName evidence="14">DNA-directed RNA polymerase subunit</fullName>
        <ecNumber evidence="14">2.7.7.6</ecNumber>
    </recommendedName>
</protein>
<dbReference type="SMART" id="SM00663">
    <property type="entry name" value="RPOLA_N"/>
    <property type="match status" value="1"/>
</dbReference>
<reference evidence="17" key="1">
    <citation type="submission" date="2020-12" db="UniProtKB">
        <authorList>
            <consortium name="WormBaseParasite"/>
        </authorList>
    </citation>
    <scope>IDENTIFICATION</scope>
    <source>
        <strain evidence="17">MHco3</strain>
    </source>
</reference>
<evidence type="ECO:0000256" key="3">
    <source>
        <dbReference type="ARBA" id="ARBA00011206"/>
    </source>
</evidence>
<dbReference type="OMA" id="NMNSIHN"/>
<dbReference type="Gene3D" id="1.10.132.30">
    <property type="match status" value="1"/>
</dbReference>
<dbReference type="InterPro" id="IPR007083">
    <property type="entry name" value="RNA_pol_Rpb1_4"/>
</dbReference>
<dbReference type="CDD" id="cd02583">
    <property type="entry name" value="RNAP_III_RPC1_N"/>
    <property type="match status" value="1"/>
</dbReference>
<dbReference type="InterPro" id="IPR042102">
    <property type="entry name" value="RNA_pol_Rpb1_3_sf"/>
</dbReference>
<dbReference type="PANTHER" id="PTHR48446:SF1">
    <property type="entry name" value="DNA-DIRECTED RNA POLYMERASE SUBUNIT BETA' N-TERMINAL SECTION"/>
    <property type="match status" value="1"/>
</dbReference>
<keyword evidence="5 14" id="KW-0808">Transferase</keyword>
<evidence type="ECO:0000313" key="17">
    <source>
        <dbReference type="WBParaSite" id="HCON_00090000-00001"/>
    </source>
</evidence>
<dbReference type="GO" id="GO:0003899">
    <property type="term" value="F:DNA-directed RNA polymerase activity"/>
    <property type="evidence" value="ECO:0007669"/>
    <property type="project" value="UniProtKB-EC"/>
</dbReference>
<dbReference type="InterPro" id="IPR015700">
    <property type="entry name" value="RPC1"/>
</dbReference>
<comment type="subunit">
    <text evidence="3">Component of the RNA polymerase III (Pol III) complex consisting of 17 subunits.</text>
</comment>
<dbReference type="Gene3D" id="3.30.1490.180">
    <property type="entry name" value="RNA polymerase ii"/>
    <property type="match status" value="1"/>
</dbReference>
<dbReference type="InterPro" id="IPR000722">
    <property type="entry name" value="RNA_pol_asu"/>
</dbReference>
<organism evidence="16 17">
    <name type="scientific">Haemonchus contortus</name>
    <name type="common">Barber pole worm</name>
    <dbReference type="NCBI Taxonomy" id="6289"/>
    <lineage>
        <taxon>Eukaryota</taxon>
        <taxon>Metazoa</taxon>
        <taxon>Ecdysozoa</taxon>
        <taxon>Nematoda</taxon>
        <taxon>Chromadorea</taxon>
        <taxon>Rhabditida</taxon>
        <taxon>Rhabditina</taxon>
        <taxon>Rhabditomorpha</taxon>
        <taxon>Strongyloidea</taxon>
        <taxon>Trichostrongylidae</taxon>
        <taxon>Haemonchus</taxon>
    </lineage>
</organism>
<dbReference type="OrthoDB" id="270392at2759"/>
<evidence type="ECO:0000256" key="1">
    <source>
        <dbReference type="ARBA" id="ARBA00004123"/>
    </source>
</evidence>
<comment type="function">
    <text evidence="13">DNA-dependent RNA polymerase catalyzes the transcription of DNA into RNA using the four ribonucleoside triphosphates as substrates. Largest and catalytic core component of RNA polymerase III which synthesizes small RNAs, such as 5S rRNA and tRNAs. Forms the polymerase active center together with the second largest subunit. A single-stranded DNA template strand of the promoter is positioned within the central active site cleft of Pol III. A bridging helix emanates from RPC1 and crosses the cleft near the catalytic site and is thought to promote translocation of Pol III by acting as a ratchet that moves the RNA-DNA hybrid through the active site by switching from straight to bent conformations at each step of nucleotide addition.</text>
</comment>
<keyword evidence="10 14" id="KW-0804">Transcription</keyword>
<evidence type="ECO:0000256" key="6">
    <source>
        <dbReference type="ARBA" id="ARBA00022695"/>
    </source>
</evidence>
<dbReference type="Pfam" id="PF05000">
    <property type="entry name" value="RNA_pol_Rpb1_4"/>
    <property type="match status" value="1"/>
</dbReference>
<comment type="similarity">
    <text evidence="2 14">Belongs to the RNA polymerase beta' chain family.</text>
</comment>
<dbReference type="InterPro" id="IPR006592">
    <property type="entry name" value="RNA_pol_N"/>
</dbReference>
<dbReference type="PANTHER" id="PTHR48446">
    <property type="entry name" value="DNA-DIRECTED RNA POLYMERASE SUBUNIT BETA' N-TERMINAL SECTION"/>
    <property type="match status" value="1"/>
</dbReference>
<keyword evidence="7" id="KW-0479">Metal-binding</keyword>
<evidence type="ECO:0000256" key="5">
    <source>
        <dbReference type="ARBA" id="ARBA00022679"/>
    </source>
</evidence>
<dbReference type="GO" id="GO:0005654">
    <property type="term" value="C:nucleoplasm"/>
    <property type="evidence" value="ECO:0007669"/>
    <property type="project" value="UniProtKB-ARBA"/>
</dbReference>
<accession>A0A7I4YH32</accession>
<dbReference type="FunFam" id="1.10.132.30:FF:000001">
    <property type="entry name" value="DNA-directed RNA polymerase subunit"/>
    <property type="match status" value="1"/>
</dbReference>
<dbReference type="GO" id="GO:0046872">
    <property type="term" value="F:metal ion binding"/>
    <property type="evidence" value="ECO:0007669"/>
    <property type="project" value="UniProtKB-KW"/>
</dbReference>
<keyword evidence="11" id="KW-0539">Nucleus</keyword>
<dbReference type="InterPro" id="IPR044893">
    <property type="entry name" value="RNA_pol_Rpb1_clamp_domain"/>
</dbReference>
<evidence type="ECO:0000256" key="10">
    <source>
        <dbReference type="ARBA" id="ARBA00023163"/>
    </source>
</evidence>
<evidence type="ECO:0000256" key="12">
    <source>
        <dbReference type="ARBA" id="ARBA00048552"/>
    </source>
</evidence>
<dbReference type="InterPro" id="IPR007081">
    <property type="entry name" value="RNA_pol_Rpb1_5"/>
</dbReference>
<dbReference type="EC" id="2.7.7.6" evidence="14"/>
<keyword evidence="8" id="KW-0862">Zinc</keyword>
<dbReference type="FunFam" id="2.40.40.20:FF:000019">
    <property type="entry name" value="DNA-directed RNA polymerase II subunit RPB1"/>
    <property type="match status" value="1"/>
</dbReference>
<keyword evidence="9" id="KW-0460">Magnesium</keyword>
<evidence type="ECO:0000256" key="7">
    <source>
        <dbReference type="ARBA" id="ARBA00022723"/>
    </source>
</evidence>
<dbReference type="FunFam" id="1.10.274.100:FF:000008">
    <property type="entry name" value="DNA-directed RNA polymerase subunit"/>
    <property type="match status" value="1"/>
</dbReference>